<evidence type="ECO:0000259" key="3">
    <source>
        <dbReference type="Pfam" id="PF13439"/>
    </source>
</evidence>
<dbReference type="Gene3D" id="3.40.50.2000">
    <property type="entry name" value="Glycogen Phosphorylase B"/>
    <property type="match status" value="2"/>
</dbReference>
<dbReference type="Pfam" id="PF00534">
    <property type="entry name" value="Glycos_transf_1"/>
    <property type="match status" value="1"/>
</dbReference>
<dbReference type="SUPFAM" id="SSF53756">
    <property type="entry name" value="UDP-Glycosyltransferase/glycogen phosphorylase"/>
    <property type="match status" value="1"/>
</dbReference>
<dbReference type="Pfam" id="PF13439">
    <property type="entry name" value="Glyco_transf_4"/>
    <property type="match status" value="1"/>
</dbReference>
<feature type="domain" description="Glycosyltransferase subfamily 4-like N-terminal" evidence="3">
    <location>
        <begin position="18"/>
        <end position="167"/>
    </location>
</feature>
<sequence length="390" mass="43994">MEQVKPRLLLVVPMLHQGGFERVCVRTARILRNDFEVTIAMFSDADIAYDINGLSVVNLDVPAQDGKLKKMVNVVKRTVKLRKLKKKLRPDLTYSFGPTANLINVLTPVRGQIWTGIRSYMDMDNPSKLKLFAKRSDQVICCSEVIAHELKEKLGIENTEVLYNPYDGSQIAENAAKKPVDMPDFTGKKVIVSMGREDDCKEFWHLIKCLYLIREKVPEAMLCIIGDGSFSEYKELAEKLGIADRVCFAGLQKNPFPWLSAGSLYVGTSSMEGFPNALVEAMSCRLPAVFSNCMSGPAEILSDRFEDVVGKQEVLRERYGILIPVMDDQKNLDPNEITEEEKQLAALLEELLTEEAKLQELSRCAKERADQFDDRAYRDKILQIAGLSKM</sequence>
<proteinExistence type="predicted"/>
<name>A0AAE3ATN7_9FIRM</name>
<evidence type="ECO:0000313" key="5">
    <source>
        <dbReference type="Proteomes" id="UP001199355"/>
    </source>
</evidence>
<reference evidence="4 5" key="1">
    <citation type="submission" date="2021-10" db="EMBL/GenBank/DDBJ databases">
        <title>Anaerobic single-cell dispensing facilitates the cultivation of human gut bacteria.</title>
        <authorList>
            <person name="Afrizal A."/>
        </authorList>
    </citation>
    <scope>NUCLEOTIDE SEQUENCE [LARGE SCALE GENOMIC DNA]</scope>
    <source>
        <strain evidence="4 5">CLA-AA-H244</strain>
    </source>
</reference>
<evidence type="ECO:0000313" key="4">
    <source>
        <dbReference type="EMBL" id="MCC2166585.1"/>
    </source>
</evidence>
<keyword evidence="1" id="KW-0175">Coiled coil</keyword>
<dbReference type="Proteomes" id="UP001199355">
    <property type="component" value="Unassembled WGS sequence"/>
</dbReference>
<dbReference type="InterPro" id="IPR001296">
    <property type="entry name" value="Glyco_trans_1"/>
</dbReference>
<dbReference type="InterPro" id="IPR028098">
    <property type="entry name" value="Glyco_trans_4-like_N"/>
</dbReference>
<dbReference type="PANTHER" id="PTHR12526:SF630">
    <property type="entry name" value="GLYCOSYLTRANSFERASE"/>
    <property type="match status" value="1"/>
</dbReference>
<gene>
    <name evidence="4" type="ORF">LKD45_02525</name>
</gene>
<keyword evidence="5" id="KW-1185">Reference proteome</keyword>
<feature type="coiled-coil region" evidence="1">
    <location>
        <begin position="337"/>
        <end position="368"/>
    </location>
</feature>
<evidence type="ECO:0000259" key="2">
    <source>
        <dbReference type="Pfam" id="PF00534"/>
    </source>
</evidence>
<protein>
    <submittedName>
        <fullName evidence="4">Glycosyltransferase</fullName>
    </submittedName>
</protein>
<dbReference type="GO" id="GO:0016757">
    <property type="term" value="F:glycosyltransferase activity"/>
    <property type="evidence" value="ECO:0007669"/>
    <property type="project" value="InterPro"/>
</dbReference>
<dbReference type="RefSeq" id="WP_308727665.1">
    <property type="nucleotide sequence ID" value="NZ_JAJEQF010000003.1"/>
</dbReference>
<dbReference type="AlphaFoldDB" id="A0AAE3ATN7"/>
<accession>A0AAE3ATN7</accession>
<dbReference type="EMBL" id="JAJEQF010000003">
    <property type="protein sequence ID" value="MCC2166585.1"/>
    <property type="molecule type" value="Genomic_DNA"/>
</dbReference>
<organism evidence="4 5">
    <name type="scientific">Gallintestinimicrobium propionicum</name>
    <dbReference type="NCBI Taxonomy" id="2981770"/>
    <lineage>
        <taxon>Bacteria</taxon>
        <taxon>Bacillati</taxon>
        <taxon>Bacillota</taxon>
        <taxon>Clostridia</taxon>
        <taxon>Lachnospirales</taxon>
        <taxon>Lachnospiraceae</taxon>
        <taxon>Gallintestinimicrobium</taxon>
    </lineage>
</organism>
<comment type="caution">
    <text evidence="4">The sequence shown here is derived from an EMBL/GenBank/DDBJ whole genome shotgun (WGS) entry which is preliminary data.</text>
</comment>
<feature type="domain" description="Glycosyl transferase family 1" evidence="2">
    <location>
        <begin position="186"/>
        <end position="309"/>
    </location>
</feature>
<evidence type="ECO:0000256" key="1">
    <source>
        <dbReference type="SAM" id="Coils"/>
    </source>
</evidence>
<dbReference type="PANTHER" id="PTHR12526">
    <property type="entry name" value="GLYCOSYLTRANSFERASE"/>
    <property type="match status" value="1"/>
</dbReference>
<dbReference type="CDD" id="cd03811">
    <property type="entry name" value="GT4_GT28_WabH-like"/>
    <property type="match status" value="1"/>
</dbReference>